<keyword evidence="3" id="KW-1185">Reference proteome</keyword>
<feature type="transmembrane region" description="Helical" evidence="1">
    <location>
        <begin position="12"/>
        <end position="34"/>
    </location>
</feature>
<dbReference type="AlphaFoldDB" id="A0A392RBA5"/>
<keyword evidence="1" id="KW-0812">Transmembrane</keyword>
<reference evidence="2 3" key="1">
    <citation type="journal article" date="2018" name="Front. Plant Sci.">
        <title>Red Clover (Trifolium pratense) and Zigzag Clover (T. medium) - A Picture of Genomic Similarities and Differences.</title>
        <authorList>
            <person name="Dluhosova J."/>
            <person name="Istvanek J."/>
            <person name="Nedelnik J."/>
            <person name="Repkova J."/>
        </authorList>
    </citation>
    <scope>NUCLEOTIDE SEQUENCE [LARGE SCALE GENOMIC DNA]</scope>
    <source>
        <strain evidence="3">cv. 10/8</strain>
        <tissue evidence="2">Leaf</tissue>
    </source>
</reference>
<keyword evidence="1" id="KW-0472">Membrane</keyword>
<keyword evidence="1" id="KW-1133">Transmembrane helix</keyword>
<protein>
    <submittedName>
        <fullName evidence="2">Uncharacterized protein</fullName>
    </submittedName>
</protein>
<sequence length="60" mass="6996">RRGCCVRRNVKQFWVVFKLVSTPGAACWVGVIIVTPWKHLLIEFLGHWKRFGKMVELGKL</sequence>
<name>A0A392RBA5_9FABA</name>
<comment type="caution">
    <text evidence="2">The sequence shown here is derived from an EMBL/GenBank/DDBJ whole genome shotgun (WGS) entry which is preliminary data.</text>
</comment>
<dbReference type="EMBL" id="LXQA010199221">
    <property type="protein sequence ID" value="MCI32845.1"/>
    <property type="molecule type" value="Genomic_DNA"/>
</dbReference>
<evidence type="ECO:0000256" key="1">
    <source>
        <dbReference type="SAM" id="Phobius"/>
    </source>
</evidence>
<proteinExistence type="predicted"/>
<feature type="non-terminal residue" evidence="2">
    <location>
        <position position="1"/>
    </location>
</feature>
<evidence type="ECO:0000313" key="3">
    <source>
        <dbReference type="Proteomes" id="UP000265520"/>
    </source>
</evidence>
<organism evidence="2 3">
    <name type="scientific">Trifolium medium</name>
    <dbReference type="NCBI Taxonomy" id="97028"/>
    <lineage>
        <taxon>Eukaryota</taxon>
        <taxon>Viridiplantae</taxon>
        <taxon>Streptophyta</taxon>
        <taxon>Embryophyta</taxon>
        <taxon>Tracheophyta</taxon>
        <taxon>Spermatophyta</taxon>
        <taxon>Magnoliopsida</taxon>
        <taxon>eudicotyledons</taxon>
        <taxon>Gunneridae</taxon>
        <taxon>Pentapetalae</taxon>
        <taxon>rosids</taxon>
        <taxon>fabids</taxon>
        <taxon>Fabales</taxon>
        <taxon>Fabaceae</taxon>
        <taxon>Papilionoideae</taxon>
        <taxon>50 kb inversion clade</taxon>
        <taxon>NPAAA clade</taxon>
        <taxon>Hologalegina</taxon>
        <taxon>IRL clade</taxon>
        <taxon>Trifolieae</taxon>
        <taxon>Trifolium</taxon>
    </lineage>
</organism>
<dbReference type="Proteomes" id="UP000265520">
    <property type="component" value="Unassembled WGS sequence"/>
</dbReference>
<evidence type="ECO:0000313" key="2">
    <source>
        <dbReference type="EMBL" id="MCI32845.1"/>
    </source>
</evidence>
<accession>A0A392RBA5</accession>